<keyword evidence="1" id="KW-0472">Membrane</keyword>
<evidence type="ECO:0000256" key="1">
    <source>
        <dbReference type="SAM" id="Phobius"/>
    </source>
</evidence>
<keyword evidence="1" id="KW-0812">Transmembrane</keyword>
<dbReference type="InterPro" id="IPR044020">
    <property type="entry name" value="DUF5676"/>
</dbReference>
<reference evidence="2 3" key="1">
    <citation type="journal article" date="2016" name="Nat. Commun.">
        <title>Thousands of microbial genomes shed light on interconnected biogeochemical processes in an aquifer system.</title>
        <authorList>
            <person name="Anantharaman K."/>
            <person name="Brown C.T."/>
            <person name="Hug L.A."/>
            <person name="Sharon I."/>
            <person name="Castelle C.J."/>
            <person name="Probst A.J."/>
            <person name="Thomas B.C."/>
            <person name="Singh A."/>
            <person name="Wilkins M.J."/>
            <person name="Karaoz U."/>
            <person name="Brodie E.L."/>
            <person name="Williams K.H."/>
            <person name="Hubbard S.S."/>
            <person name="Banfield J.F."/>
        </authorList>
    </citation>
    <scope>NUCLEOTIDE SEQUENCE [LARGE SCALE GENOMIC DNA]</scope>
</reference>
<dbReference type="Pfam" id="PF18926">
    <property type="entry name" value="DUF5676"/>
    <property type="match status" value="1"/>
</dbReference>
<name>A0A1F5PFF6_9BACT</name>
<evidence type="ECO:0000313" key="2">
    <source>
        <dbReference type="EMBL" id="OGE88615.1"/>
    </source>
</evidence>
<comment type="caution">
    <text evidence="2">The sequence shown here is derived from an EMBL/GenBank/DDBJ whole genome shotgun (WGS) entry which is preliminary data.</text>
</comment>
<feature type="transmembrane region" description="Helical" evidence="1">
    <location>
        <begin position="12"/>
        <end position="32"/>
    </location>
</feature>
<dbReference type="STRING" id="1817828.A2722_04120"/>
<keyword evidence="1" id="KW-1133">Transmembrane helix</keyword>
<sequence>MIDTKNILKVAAAWISIVYVVCYIGVALFPGIRPGFMRYALHTDIDMSRDVLTLGTFLSGLVIWNVIAVLAVWLFVALLNNIKK</sequence>
<organism evidence="2 3">
    <name type="scientific">Candidatus Doudnabacteria bacterium RIFCSPHIGHO2_01_FULL_50_11</name>
    <dbReference type="NCBI Taxonomy" id="1817828"/>
    <lineage>
        <taxon>Bacteria</taxon>
        <taxon>Candidatus Doudnaibacteriota</taxon>
    </lineage>
</organism>
<gene>
    <name evidence="2" type="ORF">A2722_04120</name>
</gene>
<dbReference type="Proteomes" id="UP000178377">
    <property type="component" value="Unassembled WGS sequence"/>
</dbReference>
<proteinExistence type="predicted"/>
<protein>
    <submittedName>
        <fullName evidence="2">Uncharacterized protein</fullName>
    </submittedName>
</protein>
<evidence type="ECO:0000313" key="3">
    <source>
        <dbReference type="Proteomes" id="UP000178377"/>
    </source>
</evidence>
<accession>A0A1F5PFF6</accession>
<feature type="transmembrane region" description="Helical" evidence="1">
    <location>
        <begin position="52"/>
        <end position="79"/>
    </location>
</feature>
<dbReference type="AlphaFoldDB" id="A0A1F5PFF6"/>
<dbReference type="EMBL" id="MFEO01000031">
    <property type="protein sequence ID" value="OGE88615.1"/>
    <property type="molecule type" value="Genomic_DNA"/>
</dbReference>